<evidence type="ECO:0000313" key="2">
    <source>
        <dbReference type="Proteomes" id="UP000712600"/>
    </source>
</evidence>
<accession>A0A8S9N049</accession>
<reference evidence="1" key="1">
    <citation type="submission" date="2019-12" db="EMBL/GenBank/DDBJ databases">
        <title>Genome sequencing and annotation of Brassica cretica.</title>
        <authorList>
            <person name="Studholme D.J."/>
            <person name="Sarris P."/>
        </authorList>
    </citation>
    <scope>NUCLEOTIDE SEQUENCE</scope>
    <source>
        <strain evidence="1">PFS-109/04</strain>
        <tissue evidence="1">Leaf</tissue>
    </source>
</reference>
<proteinExistence type="predicted"/>
<comment type="caution">
    <text evidence="1">The sequence shown here is derived from an EMBL/GenBank/DDBJ whole genome shotgun (WGS) entry which is preliminary data.</text>
</comment>
<protein>
    <submittedName>
        <fullName evidence="1">Uncharacterized protein</fullName>
    </submittedName>
</protein>
<evidence type="ECO:0000313" key="1">
    <source>
        <dbReference type="EMBL" id="KAF3486044.1"/>
    </source>
</evidence>
<dbReference type="EMBL" id="QGKX02002183">
    <property type="protein sequence ID" value="KAF3486044.1"/>
    <property type="molecule type" value="Genomic_DNA"/>
</dbReference>
<dbReference type="AlphaFoldDB" id="A0A8S9N049"/>
<dbReference type="Proteomes" id="UP000712600">
    <property type="component" value="Unassembled WGS sequence"/>
</dbReference>
<name>A0A8S9N049_BRACR</name>
<gene>
    <name evidence="1" type="ORF">F2Q69_00053495</name>
</gene>
<organism evidence="1 2">
    <name type="scientific">Brassica cretica</name>
    <name type="common">Mustard</name>
    <dbReference type="NCBI Taxonomy" id="69181"/>
    <lineage>
        <taxon>Eukaryota</taxon>
        <taxon>Viridiplantae</taxon>
        <taxon>Streptophyta</taxon>
        <taxon>Embryophyta</taxon>
        <taxon>Tracheophyta</taxon>
        <taxon>Spermatophyta</taxon>
        <taxon>Magnoliopsida</taxon>
        <taxon>eudicotyledons</taxon>
        <taxon>Gunneridae</taxon>
        <taxon>Pentapetalae</taxon>
        <taxon>rosids</taxon>
        <taxon>malvids</taxon>
        <taxon>Brassicales</taxon>
        <taxon>Brassicaceae</taxon>
        <taxon>Brassiceae</taxon>
        <taxon>Brassica</taxon>
    </lineage>
</organism>
<sequence length="363" mass="40406">MSATTHDFAVALSRVSLVSPPPFYMTRSPSFKTTTIVPQAVVTSFTFQLEKASSFSGELLESSSRQPLVPVLCFASSTWTSFLWTCSPTPMASDSPSLLLYGLYLHLIISKPRTAMMSTSTRSEMLCIALSDDYFIAVLSSTFIQQGMSIEGQLITLPPAIQVSSETWFNCSQNPLIGFFKVDFDVCEFFRTQALGLQVKLLFGSLLSLATSIFRLVLVISVYQFTVENLSGCNRLYPLVIRCLSQAVYVFIESSLGIETLVRQIHVLTVFRSVNNEMSATTHDFAVALSRVSLVSPPPFYMTRFPSFKTTTIVPQAVVTSFTFRLEKASSFSGELLESSPRQPLVQRFRYLQRHGSTVLKTH</sequence>